<name>A0A841JVC2_9BACT</name>
<gene>
    <name evidence="1" type="ORF">HNQ77_003301</name>
</gene>
<evidence type="ECO:0000313" key="2">
    <source>
        <dbReference type="Proteomes" id="UP000538666"/>
    </source>
</evidence>
<evidence type="ECO:0000313" key="1">
    <source>
        <dbReference type="EMBL" id="MBB6145343.1"/>
    </source>
</evidence>
<dbReference type="RefSeq" id="WP_050061564.1">
    <property type="nucleotide sequence ID" value="NZ_JACHEK010000006.1"/>
</dbReference>
<proteinExistence type="predicted"/>
<dbReference type="AlphaFoldDB" id="A0A841JVC2"/>
<dbReference type="EMBL" id="JACHEK010000006">
    <property type="protein sequence ID" value="MBB6145343.1"/>
    <property type="molecule type" value="Genomic_DNA"/>
</dbReference>
<organism evidence="1 2">
    <name type="scientific">Silvibacterium bohemicum</name>
    <dbReference type="NCBI Taxonomy" id="1577686"/>
    <lineage>
        <taxon>Bacteria</taxon>
        <taxon>Pseudomonadati</taxon>
        <taxon>Acidobacteriota</taxon>
        <taxon>Terriglobia</taxon>
        <taxon>Terriglobales</taxon>
        <taxon>Acidobacteriaceae</taxon>
        <taxon>Silvibacterium</taxon>
    </lineage>
</organism>
<accession>A0A841JVC2</accession>
<dbReference type="Proteomes" id="UP000538666">
    <property type="component" value="Unassembled WGS sequence"/>
</dbReference>
<comment type="caution">
    <text evidence="1">The sequence shown here is derived from an EMBL/GenBank/DDBJ whole genome shotgun (WGS) entry which is preliminary data.</text>
</comment>
<sequence length="402" mass="44999">MLPSDLKAEQFSGYPPEARALVVAHLEVLRQLPLSFMPSLLREIIDYDYRFPAERKTIDSELAELSSLSPAQRREWFQPFSDLSLSPKLERVDWVNQPAQFTEQLSAYLWSTHQMDAFRKAATEYGNRLQPVMPTDSLSMPRLGIAIIGQGVTAYDAPLFRNLRKHGTYFTKVKPDNGLEKLLAGIAARAEAHPAPYGHWYIDGGQEANHSALLTCTSYHGLEPMRAALLKNIQTEIAKPGMGPEELRTHLAQLAISDIGVKGSGDVVLDRFQMKLFTEGSGTQIFSTTFAQWTTREVLRRAQALTMLVRFAPRQRQKPMNELLANGDSNPELDTVGSLVDADMGSYYHWLNQQRLPGWNQSSFLVWFEGHDKAVAIGPSLPRNTESSSAVDLAELLRLATT</sequence>
<protein>
    <submittedName>
        <fullName evidence="1">Uncharacterized protein</fullName>
    </submittedName>
</protein>
<reference evidence="1 2" key="1">
    <citation type="submission" date="2020-08" db="EMBL/GenBank/DDBJ databases">
        <title>Genomic Encyclopedia of Type Strains, Phase IV (KMG-IV): sequencing the most valuable type-strain genomes for metagenomic binning, comparative biology and taxonomic classification.</title>
        <authorList>
            <person name="Goeker M."/>
        </authorList>
    </citation>
    <scope>NUCLEOTIDE SEQUENCE [LARGE SCALE GENOMIC DNA]</scope>
    <source>
        <strain evidence="1 2">DSM 103733</strain>
    </source>
</reference>
<dbReference type="OrthoDB" id="111758at2"/>
<keyword evidence="2" id="KW-1185">Reference proteome</keyword>